<feature type="region of interest" description="Disordered" evidence="2">
    <location>
        <begin position="337"/>
        <end position="368"/>
    </location>
</feature>
<dbReference type="PANTHER" id="PTHR48145:SF5">
    <property type="entry name" value="NUCLEAR ENVELOPE-ASSOCIATED PROTEIN 2"/>
    <property type="match status" value="1"/>
</dbReference>
<proteinExistence type="predicted"/>
<dbReference type="AlphaFoldDB" id="A0A2K3MLW2"/>
<feature type="compositionally biased region" description="Acidic residues" evidence="2">
    <location>
        <begin position="344"/>
        <end position="355"/>
    </location>
</feature>
<gene>
    <name evidence="3" type="ORF">L195_g014922</name>
</gene>
<reference evidence="3 4" key="1">
    <citation type="journal article" date="2014" name="Am. J. Bot.">
        <title>Genome assembly and annotation for red clover (Trifolium pratense; Fabaceae).</title>
        <authorList>
            <person name="Istvanek J."/>
            <person name="Jaros M."/>
            <person name="Krenek A."/>
            <person name="Repkova J."/>
        </authorList>
    </citation>
    <scope>NUCLEOTIDE SEQUENCE [LARGE SCALE GENOMIC DNA]</scope>
    <source>
        <strain evidence="4">cv. Tatra</strain>
        <tissue evidence="3">Young leaves</tissue>
    </source>
</reference>
<protein>
    <submittedName>
        <fullName evidence="3">Uncharacterized protein</fullName>
    </submittedName>
</protein>
<accession>A0A2K3MLW2</accession>
<evidence type="ECO:0000313" key="3">
    <source>
        <dbReference type="EMBL" id="PNX91797.1"/>
    </source>
</evidence>
<feature type="compositionally biased region" description="Basic and acidic residues" evidence="2">
    <location>
        <begin position="356"/>
        <end position="368"/>
    </location>
</feature>
<comment type="caution">
    <text evidence="3">The sequence shown here is derived from an EMBL/GenBank/DDBJ whole genome shotgun (WGS) entry which is preliminary data.</text>
</comment>
<dbReference type="EMBL" id="ASHM01010012">
    <property type="protein sequence ID" value="PNX91797.1"/>
    <property type="molecule type" value="Genomic_DNA"/>
</dbReference>
<feature type="non-terminal residue" evidence="3">
    <location>
        <position position="1"/>
    </location>
</feature>
<organism evidence="3 4">
    <name type="scientific">Trifolium pratense</name>
    <name type="common">Red clover</name>
    <dbReference type="NCBI Taxonomy" id="57577"/>
    <lineage>
        <taxon>Eukaryota</taxon>
        <taxon>Viridiplantae</taxon>
        <taxon>Streptophyta</taxon>
        <taxon>Embryophyta</taxon>
        <taxon>Tracheophyta</taxon>
        <taxon>Spermatophyta</taxon>
        <taxon>Magnoliopsida</taxon>
        <taxon>eudicotyledons</taxon>
        <taxon>Gunneridae</taxon>
        <taxon>Pentapetalae</taxon>
        <taxon>rosids</taxon>
        <taxon>fabids</taxon>
        <taxon>Fabales</taxon>
        <taxon>Fabaceae</taxon>
        <taxon>Papilionoideae</taxon>
        <taxon>50 kb inversion clade</taxon>
        <taxon>NPAAA clade</taxon>
        <taxon>Hologalegina</taxon>
        <taxon>IRL clade</taxon>
        <taxon>Trifolieae</taxon>
        <taxon>Trifolium</taxon>
    </lineage>
</organism>
<dbReference type="InterPro" id="IPR049932">
    <property type="entry name" value="NEAP1-4"/>
</dbReference>
<dbReference type="ExpressionAtlas" id="A0A2K3MLW2">
    <property type="expression patterns" value="baseline"/>
</dbReference>
<dbReference type="Proteomes" id="UP000236291">
    <property type="component" value="Unassembled WGS sequence"/>
</dbReference>
<reference evidence="3 4" key="2">
    <citation type="journal article" date="2017" name="Front. Plant Sci.">
        <title>Gene Classification and Mining of Molecular Markers Useful in Red Clover (Trifolium pratense) Breeding.</title>
        <authorList>
            <person name="Istvanek J."/>
            <person name="Dluhosova J."/>
            <person name="Dluhos P."/>
            <person name="Patkova L."/>
            <person name="Nedelnik J."/>
            <person name="Repkova J."/>
        </authorList>
    </citation>
    <scope>NUCLEOTIDE SEQUENCE [LARGE SCALE GENOMIC DNA]</scope>
    <source>
        <strain evidence="4">cv. Tatra</strain>
        <tissue evidence="3">Young leaves</tissue>
    </source>
</reference>
<sequence length="368" mass="41195">QLVVTRATADSSAAAAQSAQFQCLELQKELDEKNSSLREHEERVVRLGEQLDNLQKDLQAREFSQKQLRDEVFRIERDILEALAKAGENKDCELRKILDEVSPKNVEKMNKLLVIKDDEIVKLKDEMKIMSAHWKHKTKELESQLEKQRRADQDLKKRVLKLEFCLQEARSQTRKLQRMGERRDKAIKELRDQLAGKQQKVVDADKQNQNFWDSSGFKIVVSMSMENLFLNSELYGRMLSLAVTNEIIRTMQPVAGFRARECEAVVVFTTGGLSDPKSGIVPEAGSLDEFNTEVPDPEDVGGAVGIDGGAIVGIDDEGVVRLGGGVEVGIDCVGGVGDDIIGGVEDDDDDNDDEDGKMQEPEPNKNKR</sequence>
<evidence type="ECO:0000256" key="1">
    <source>
        <dbReference type="SAM" id="Coils"/>
    </source>
</evidence>
<evidence type="ECO:0000313" key="4">
    <source>
        <dbReference type="Proteomes" id="UP000236291"/>
    </source>
</evidence>
<evidence type="ECO:0000256" key="2">
    <source>
        <dbReference type="SAM" id="MobiDB-lite"/>
    </source>
</evidence>
<feature type="coiled-coil region" evidence="1">
    <location>
        <begin position="23"/>
        <end position="71"/>
    </location>
</feature>
<name>A0A2K3MLW2_TRIPR</name>
<dbReference type="PANTHER" id="PTHR48145">
    <property type="entry name" value="NUCLEAR ENVELOPE-ASSOCIATED PROTEIN 1"/>
    <property type="match status" value="1"/>
</dbReference>
<keyword evidence="1" id="KW-0175">Coiled coil</keyword>
<dbReference type="STRING" id="57577.A0A2K3MLW2"/>